<protein>
    <submittedName>
        <fullName evidence="1">Uncharacterized protein</fullName>
    </submittedName>
</protein>
<name>L1MJX0_9CORY</name>
<dbReference type="STRING" id="1035195.HMPREF9997_00834"/>
<gene>
    <name evidence="1" type="ORF">HMPREF9997_00834</name>
</gene>
<dbReference type="AlphaFoldDB" id="L1MJX0"/>
<proteinExistence type="predicted"/>
<sequence length="455" mass="46727">MPAAFLPSFSVFEANDFHIGGDVGQVEDTHARWVQAARGFEQEQSHLAGIDVSNYSGSEGAGLAELVNSVYASRVGSAGQAMQLIADAIDGYGQDLAGTKAAMETLTNVAFVHHGAVNLAAQAVNMAELALKAAVVTGNAPAITAAKAHLLSCETAYADAKLVWEGDLTAAADIKTALGGYVDARVAQVEGVHSSYMVGAADFGGRGGSSDSWEAEAALLTQISRQVQDSADHVGMYGAKIVPLSGADDVHGIRIANILSVQQRKWVQLNQQLSGKLEVLANAIIRVLELMKQWDEKSGGTISAVITNIYDFTQANRGSFLASLKPTKGDVALTITSTMIDIPVNAAQHIGDDLMGPALQMGKNVDWAKAPRFVGRGTPVLGAALGATVDIKQGMDPTLAVGSNAAGAAAGVATAALAGATIGSAFPVVGTVVGFVGGAAVGYATTKGIQWLAKK</sequence>
<evidence type="ECO:0000313" key="2">
    <source>
        <dbReference type="Proteomes" id="UP000010445"/>
    </source>
</evidence>
<evidence type="ECO:0000313" key="1">
    <source>
        <dbReference type="EMBL" id="EKX91231.1"/>
    </source>
</evidence>
<dbReference type="HOGENOM" id="CLU_600928_0_0_11"/>
<dbReference type="Proteomes" id="UP000010445">
    <property type="component" value="Unassembled WGS sequence"/>
</dbReference>
<dbReference type="PATRIC" id="fig|1035195.3.peg.747"/>
<organism evidence="1 2">
    <name type="scientific">Corynebacterium durum F0235</name>
    <dbReference type="NCBI Taxonomy" id="1035195"/>
    <lineage>
        <taxon>Bacteria</taxon>
        <taxon>Bacillati</taxon>
        <taxon>Actinomycetota</taxon>
        <taxon>Actinomycetes</taxon>
        <taxon>Mycobacteriales</taxon>
        <taxon>Corynebacteriaceae</taxon>
        <taxon>Corynebacterium</taxon>
    </lineage>
</organism>
<comment type="caution">
    <text evidence="1">The sequence shown here is derived from an EMBL/GenBank/DDBJ whole genome shotgun (WGS) entry which is preliminary data.</text>
</comment>
<reference evidence="1 2" key="1">
    <citation type="submission" date="2012-05" db="EMBL/GenBank/DDBJ databases">
        <authorList>
            <person name="Weinstock G."/>
            <person name="Sodergren E."/>
            <person name="Lobos E.A."/>
            <person name="Fulton L."/>
            <person name="Fulton R."/>
            <person name="Courtney L."/>
            <person name="Fronick C."/>
            <person name="O'Laughlin M."/>
            <person name="Godfrey J."/>
            <person name="Wilson R.M."/>
            <person name="Miner T."/>
            <person name="Farmer C."/>
            <person name="Delehaunty K."/>
            <person name="Cordes M."/>
            <person name="Minx P."/>
            <person name="Tomlinson C."/>
            <person name="Chen J."/>
            <person name="Wollam A."/>
            <person name="Pepin K.H."/>
            <person name="Bhonagiri V."/>
            <person name="Zhang X."/>
            <person name="Suruliraj S."/>
            <person name="Warren W."/>
            <person name="Mitreva M."/>
            <person name="Mardis E.R."/>
            <person name="Wilson R.K."/>
        </authorList>
    </citation>
    <scope>NUCLEOTIDE SEQUENCE [LARGE SCALE GENOMIC DNA]</scope>
    <source>
        <strain evidence="1 2">F0235</strain>
    </source>
</reference>
<dbReference type="OrthoDB" id="4430160at2"/>
<keyword evidence="2" id="KW-1185">Reference proteome</keyword>
<dbReference type="EMBL" id="AMEM01000013">
    <property type="protein sequence ID" value="EKX91231.1"/>
    <property type="molecule type" value="Genomic_DNA"/>
</dbReference>
<dbReference type="RefSeq" id="WP_006063077.1">
    <property type="nucleotide sequence ID" value="NZ_KB290828.1"/>
</dbReference>
<accession>L1MJX0</accession>